<keyword evidence="2" id="KW-0732">Signal</keyword>
<feature type="signal peptide" evidence="2">
    <location>
        <begin position="1"/>
        <end position="20"/>
    </location>
</feature>
<dbReference type="Proteomes" id="UP001470288">
    <property type="component" value="Unassembled WGS sequence"/>
</dbReference>
<sequence>MKKKLLLLFLSTALAATTLAGCGNSTEEAAAPAVTDVSEAEEEVEAEEPEEEEPAVEEETREGMYRSEMTNEWIDDSLQSQRPVAIMVDNEKTALLHYGLTQADIIYEIQNSTMNGGVTRFMCIVKDWDSITQFGSIRSVRPTNFMIAPEYDAVVIHDGGPYYIDAFLKNPWVKHLSGGFKRINNGKAREFTEYVTTGEVASRLKAANISESYDEYYQGPHWQFASEADPTDLSAAADSIDCTLVDLPFEHNGSQLDYDAASNTYLYSEYNMKHTDPANGNKQLAFTNVILQSAPITQYDDHGYMQYNILKSSGKGYYITGGKAIPITWSKGGDVDITKFVDKDGNEIKLNTGKTYVGLVNSAKWNDLVLK</sequence>
<evidence type="ECO:0000259" key="4">
    <source>
        <dbReference type="Pfam" id="PF17479"/>
    </source>
</evidence>
<evidence type="ECO:0000256" key="2">
    <source>
        <dbReference type="SAM" id="SignalP"/>
    </source>
</evidence>
<dbReference type="RefSeq" id="WP_349145130.1">
    <property type="nucleotide sequence ID" value="NZ_JBBMFC010000039.1"/>
</dbReference>
<feature type="domain" description="DUF3048" evidence="3">
    <location>
        <begin position="69"/>
        <end position="208"/>
    </location>
</feature>
<keyword evidence="6" id="KW-1185">Reference proteome</keyword>
<evidence type="ECO:0000259" key="3">
    <source>
        <dbReference type="Pfam" id="PF11258"/>
    </source>
</evidence>
<dbReference type="Gene3D" id="3.50.90.10">
    <property type="entry name" value="YerB-like"/>
    <property type="match status" value="1"/>
</dbReference>
<protein>
    <submittedName>
        <fullName evidence="5">DUF3048 domain-containing protein</fullName>
    </submittedName>
</protein>
<feature type="domain" description="DUF3048" evidence="4">
    <location>
        <begin position="245"/>
        <end position="357"/>
    </location>
</feature>
<evidence type="ECO:0000313" key="5">
    <source>
        <dbReference type="EMBL" id="MEQ2580038.1"/>
    </source>
</evidence>
<reference evidence="5 6" key="1">
    <citation type="submission" date="2024-03" db="EMBL/GenBank/DDBJ databases">
        <title>Human intestinal bacterial collection.</title>
        <authorList>
            <person name="Pauvert C."/>
            <person name="Hitch T.C.A."/>
            <person name="Clavel T."/>
        </authorList>
    </citation>
    <scope>NUCLEOTIDE SEQUENCE [LARGE SCALE GENOMIC DNA]</scope>
    <source>
        <strain evidence="5 6">CLA-AA-H78B</strain>
    </source>
</reference>
<dbReference type="InterPro" id="IPR035328">
    <property type="entry name" value="DUF3048_C"/>
</dbReference>
<dbReference type="InterPro" id="IPR021416">
    <property type="entry name" value="DUF3048_N"/>
</dbReference>
<dbReference type="EMBL" id="JBBMFC010000039">
    <property type="protein sequence ID" value="MEQ2580038.1"/>
    <property type="molecule type" value="Genomic_DNA"/>
</dbReference>
<dbReference type="InterPro" id="IPR023158">
    <property type="entry name" value="YerB-like_sf"/>
</dbReference>
<dbReference type="Pfam" id="PF17479">
    <property type="entry name" value="DUF3048_C"/>
    <property type="match status" value="1"/>
</dbReference>
<organism evidence="5 6">
    <name type="scientific">Hominiventricola aquisgranensis</name>
    <dbReference type="NCBI Taxonomy" id="3133164"/>
    <lineage>
        <taxon>Bacteria</taxon>
        <taxon>Bacillati</taxon>
        <taxon>Bacillota</taxon>
        <taxon>Clostridia</taxon>
        <taxon>Lachnospirales</taxon>
        <taxon>Lachnospiraceae</taxon>
        <taxon>Hominiventricola</taxon>
    </lineage>
</organism>
<accession>A0ABV1I4B8</accession>
<evidence type="ECO:0000256" key="1">
    <source>
        <dbReference type="SAM" id="MobiDB-lite"/>
    </source>
</evidence>
<dbReference type="SUPFAM" id="SSF159774">
    <property type="entry name" value="YerB-like"/>
    <property type="match status" value="1"/>
</dbReference>
<feature type="compositionally biased region" description="Acidic residues" evidence="1">
    <location>
        <begin position="38"/>
        <end position="60"/>
    </location>
</feature>
<dbReference type="Pfam" id="PF11258">
    <property type="entry name" value="DUF3048"/>
    <property type="match status" value="1"/>
</dbReference>
<gene>
    <name evidence="5" type="ORF">WMO62_14590</name>
</gene>
<name>A0ABV1I4B8_9FIRM</name>
<proteinExistence type="predicted"/>
<dbReference type="PROSITE" id="PS51257">
    <property type="entry name" value="PROKAR_LIPOPROTEIN"/>
    <property type="match status" value="1"/>
</dbReference>
<feature type="region of interest" description="Disordered" evidence="1">
    <location>
        <begin position="27"/>
        <end position="63"/>
    </location>
</feature>
<feature type="chain" id="PRO_5045335058" evidence="2">
    <location>
        <begin position="21"/>
        <end position="371"/>
    </location>
</feature>
<comment type="caution">
    <text evidence="5">The sequence shown here is derived from an EMBL/GenBank/DDBJ whole genome shotgun (WGS) entry which is preliminary data.</text>
</comment>
<evidence type="ECO:0000313" key="6">
    <source>
        <dbReference type="Proteomes" id="UP001470288"/>
    </source>
</evidence>